<dbReference type="EMBL" id="CP111021">
    <property type="protein sequence ID" value="WAR16834.1"/>
    <property type="molecule type" value="Genomic_DNA"/>
</dbReference>
<dbReference type="PANTHER" id="PTHR24043">
    <property type="entry name" value="SCAVENGER RECEPTOR CLASS F"/>
    <property type="match status" value="1"/>
</dbReference>
<keyword evidence="1" id="KW-0245">EGF-like domain</keyword>
<dbReference type="Proteomes" id="UP001164746">
    <property type="component" value="Chromosome 10"/>
</dbReference>
<dbReference type="InterPro" id="IPR000742">
    <property type="entry name" value="EGF"/>
</dbReference>
<dbReference type="InterPro" id="IPR002049">
    <property type="entry name" value="LE_dom"/>
</dbReference>
<accession>A0ABY7F7T1</accession>
<protein>
    <submittedName>
        <fullName evidence="5">MEG11-like protein</fullName>
    </submittedName>
</protein>
<evidence type="ECO:0000313" key="5">
    <source>
        <dbReference type="EMBL" id="WAR16834.1"/>
    </source>
</evidence>
<dbReference type="PANTHER" id="PTHR24043:SF8">
    <property type="entry name" value="EGF-LIKE DOMAIN-CONTAINING PROTEIN"/>
    <property type="match status" value="1"/>
</dbReference>
<evidence type="ECO:0000313" key="6">
    <source>
        <dbReference type="Proteomes" id="UP001164746"/>
    </source>
</evidence>
<feature type="non-terminal residue" evidence="5">
    <location>
        <position position="279"/>
    </location>
</feature>
<keyword evidence="3" id="KW-1133">Transmembrane helix</keyword>
<feature type="domain" description="Laminin EGF-like" evidence="4">
    <location>
        <begin position="28"/>
        <end position="60"/>
    </location>
</feature>
<evidence type="ECO:0000256" key="3">
    <source>
        <dbReference type="SAM" id="Phobius"/>
    </source>
</evidence>
<keyword evidence="3" id="KW-0472">Membrane</keyword>
<evidence type="ECO:0000256" key="1">
    <source>
        <dbReference type="ARBA" id="ARBA00022536"/>
    </source>
</evidence>
<dbReference type="PROSITE" id="PS01248">
    <property type="entry name" value="EGF_LAM_1"/>
    <property type="match status" value="1"/>
</dbReference>
<dbReference type="Pfam" id="PF00053">
    <property type="entry name" value="EGF_laminin"/>
    <property type="match status" value="2"/>
</dbReference>
<dbReference type="Gene3D" id="2.170.300.10">
    <property type="entry name" value="Tie2 ligand-binding domain superfamily"/>
    <property type="match status" value="1"/>
</dbReference>
<keyword evidence="6" id="KW-1185">Reference proteome</keyword>
<keyword evidence="3" id="KW-0812">Transmembrane</keyword>
<evidence type="ECO:0000259" key="4">
    <source>
        <dbReference type="PROSITE" id="PS01248"/>
    </source>
</evidence>
<organism evidence="5 6">
    <name type="scientific">Mya arenaria</name>
    <name type="common">Soft-shell clam</name>
    <dbReference type="NCBI Taxonomy" id="6604"/>
    <lineage>
        <taxon>Eukaryota</taxon>
        <taxon>Metazoa</taxon>
        <taxon>Spiralia</taxon>
        <taxon>Lophotrochozoa</taxon>
        <taxon>Mollusca</taxon>
        <taxon>Bivalvia</taxon>
        <taxon>Autobranchia</taxon>
        <taxon>Heteroconchia</taxon>
        <taxon>Euheterodonta</taxon>
        <taxon>Imparidentia</taxon>
        <taxon>Neoheterodontei</taxon>
        <taxon>Myida</taxon>
        <taxon>Myoidea</taxon>
        <taxon>Myidae</taxon>
        <taxon>Mya</taxon>
    </lineage>
</organism>
<dbReference type="InterPro" id="IPR042635">
    <property type="entry name" value="MEGF10/SREC1/2-like"/>
</dbReference>
<reference evidence="5" key="1">
    <citation type="submission" date="2022-11" db="EMBL/GenBank/DDBJ databases">
        <title>Centuries of genome instability and evolution in soft-shell clam transmissible cancer (bioRxiv).</title>
        <authorList>
            <person name="Hart S.F.M."/>
            <person name="Yonemitsu M.A."/>
            <person name="Giersch R.M."/>
            <person name="Beal B.F."/>
            <person name="Arriagada G."/>
            <person name="Davis B.W."/>
            <person name="Ostrander E.A."/>
            <person name="Goff S.P."/>
            <person name="Metzger M.J."/>
        </authorList>
    </citation>
    <scope>NUCLEOTIDE SEQUENCE</scope>
    <source>
        <strain evidence="5">MELC-2E11</strain>
        <tissue evidence="5">Siphon/mantle</tissue>
    </source>
</reference>
<evidence type="ECO:0000256" key="2">
    <source>
        <dbReference type="SAM" id="MobiDB-lite"/>
    </source>
</evidence>
<gene>
    <name evidence="5" type="ORF">MAR_031428</name>
</gene>
<sequence length="279" mass="29903">GYYGLDSKCDKNCSSGCDSHKCYNGGTCFPCKPNHTGIRCDSCVDGMYGANCSLQCSQGCEGKVCSSRDGSCNCSYNYTGEKCESCIEGRYGLSCSKPCSLGCVHDDCTSINGNCDCKEYYKGETCDVCVDGRYGHDCLTQNDEHTDTDRPNFGAAVGGAVGAVLVVIAVFVIVIISKQRNELCCNKPRDEEQISGEIPTSQPVVCAAVPNNGGEIGEPGRYETLNTTHTEESDRSDTYTGIFATGQGGVTEGVNPDSESDIPTRNPKFHLYANTMIRK</sequence>
<dbReference type="SMART" id="SM00181">
    <property type="entry name" value="EGF"/>
    <property type="match status" value="3"/>
</dbReference>
<name>A0ABY7F7T1_MYAAR</name>
<feature type="region of interest" description="Disordered" evidence="2">
    <location>
        <begin position="245"/>
        <end position="265"/>
    </location>
</feature>
<proteinExistence type="predicted"/>
<feature type="transmembrane region" description="Helical" evidence="3">
    <location>
        <begin position="153"/>
        <end position="176"/>
    </location>
</feature>